<protein>
    <submittedName>
        <fullName evidence="3">Uncharacterized protein</fullName>
    </submittedName>
</protein>
<organism evidence="3 4">
    <name type="scientific">Triticum urartu</name>
    <name type="common">Red wild einkorn</name>
    <name type="synonym">Crithodium urartu</name>
    <dbReference type="NCBI Taxonomy" id="4572"/>
    <lineage>
        <taxon>Eukaryota</taxon>
        <taxon>Viridiplantae</taxon>
        <taxon>Streptophyta</taxon>
        <taxon>Embryophyta</taxon>
        <taxon>Tracheophyta</taxon>
        <taxon>Spermatophyta</taxon>
        <taxon>Magnoliopsida</taxon>
        <taxon>Liliopsida</taxon>
        <taxon>Poales</taxon>
        <taxon>Poaceae</taxon>
        <taxon>BOP clade</taxon>
        <taxon>Pooideae</taxon>
        <taxon>Triticodae</taxon>
        <taxon>Triticeae</taxon>
        <taxon>Triticinae</taxon>
        <taxon>Triticum</taxon>
    </lineage>
</organism>
<evidence type="ECO:0000313" key="3">
    <source>
        <dbReference type="EnsemblPlants" id="TuG1812G0700002092.01.T03"/>
    </source>
</evidence>
<evidence type="ECO:0000256" key="1">
    <source>
        <dbReference type="SAM" id="MobiDB-lite"/>
    </source>
</evidence>
<feature type="region of interest" description="Disordered" evidence="1">
    <location>
        <begin position="1"/>
        <end position="22"/>
    </location>
</feature>
<dbReference type="PANTHER" id="PTHR31933:SF9">
    <property type="entry name" value="O-FUCOSYLTRANSFERASE 2"/>
    <property type="match status" value="1"/>
</dbReference>
<keyword evidence="4" id="KW-1185">Reference proteome</keyword>
<dbReference type="Gramene" id="TuG1812G0700002092.01.T03">
    <property type="protein sequence ID" value="TuG1812G0700002092.01.T03"/>
    <property type="gene ID" value="TuG1812G0700002092.01"/>
</dbReference>
<feature type="compositionally biased region" description="Pro residues" evidence="1">
    <location>
        <begin position="1"/>
        <end position="15"/>
    </location>
</feature>
<dbReference type="PANTHER" id="PTHR31933">
    <property type="entry name" value="O-FUCOSYLTRANSFERASE 2-RELATED"/>
    <property type="match status" value="1"/>
</dbReference>
<dbReference type="InterPro" id="IPR052272">
    <property type="entry name" value="GT106_glycosyltransferase"/>
</dbReference>
<name>A0A8R7R1Z7_TRIUA</name>
<evidence type="ECO:0000256" key="2">
    <source>
        <dbReference type="SAM" id="Phobius"/>
    </source>
</evidence>
<dbReference type="Proteomes" id="UP000015106">
    <property type="component" value="Chromosome 7"/>
</dbReference>
<keyword evidence="2" id="KW-0472">Membrane</keyword>
<proteinExistence type="predicted"/>
<dbReference type="EnsemblPlants" id="TuG1812G0700002092.01.T03">
    <property type="protein sequence ID" value="TuG1812G0700002092.01.T03"/>
    <property type="gene ID" value="TuG1812G0700002092.01"/>
</dbReference>
<sequence length="223" mass="24921">MPEAASPPPLLPPPASASSPAASVLRARRRRRAWRRPRGLLCWGALVAFFFLMNWWMFSHLQDPATRPRFRLRRNPPRATNSSLSTLEEVNATEKGKRPHPVMLTRLLALAAHALAEADNRPEPKDLWKEPINATLWKPCSDQRDWEASGNISSSEGTNGYIIISANGGINQQRVAVSSPNLCNIRCTLFSPQGFSVEEVCSCYMQIDYGKKTLFSSFLDGLE</sequence>
<reference evidence="3" key="2">
    <citation type="submission" date="2018-03" db="EMBL/GenBank/DDBJ databases">
        <title>The Triticum urartu genome reveals the dynamic nature of wheat genome evolution.</title>
        <authorList>
            <person name="Ling H."/>
            <person name="Ma B."/>
            <person name="Shi X."/>
            <person name="Liu H."/>
            <person name="Dong L."/>
            <person name="Sun H."/>
            <person name="Cao Y."/>
            <person name="Gao Q."/>
            <person name="Zheng S."/>
            <person name="Li Y."/>
            <person name="Yu Y."/>
            <person name="Du H."/>
            <person name="Qi M."/>
            <person name="Li Y."/>
            <person name="Yu H."/>
            <person name="Cui Y."/>
            <person name="Wang N."/>
            <person name="Chen C."/>
            <person name="Wu H."/>
            <person name="Zhao Y."/>
            <person name="Zhang J."/>
            <person name="Li Y."/>
            <person name="Zhou W."/>
            <person name="Zhang B."/>
            <person name="Hu W."/>
            <person name="Eijk M."/>
            <person name="Tang J."/>
            <person name="Witsenboer H."/>
            <person name="Zhao S."/>
            <person name="Li Z."/>
            <person name="Zhang A."/>
            <person name="Wang D."/>
            <person name="Liang C."/>
        </authorList>
    </citation>
    <scope>NUCLEOTIDE SEQUENCE [LARGE SCALE GENOMIC DNA]</scope>
    <source>
        <strain evidence="3">cv. G1812</strain>
    </source>
</reference>
<feature type="transmembrane region" description="Helical" evidence="2">
    <location>
        <begin position="39"/>
        <end position="58"/>
    </location>
</feature>
<reference evidence="3" key="3">
    <citation type="submission" date="2022-06" db="UniProtKB">
        <authorList>
            <consortium name="EnsemblPlants"/>
        </authorList>
    </citation>
    <scope>IDENTIFICATION</scope>
</reference>
<keyword evidence="2" id="KW-0812">Transmembrane</keyword>
<reference evidence="4" key="1">
    <citation type="journal article" date="2013" name="Nature">
        <title>Draft genome of the wheat A-genome progenitor Triticum urartu.</title>
        <authorList>
            <person name="Ling H.Q."/>
            <person name="Zhao S."/>
            <person name="Liu D."/>
            <person name="Wang J."/>
            <person name="Sun H."/>
            <person name="Zhang C."/>
            <person name="Fan H."/>
            <person name="Li D."/>
            <person name="Dong L."/>
            <person name="Tao Y."/>
            <person name="Gao C."/>
            <person name="Wu H."/>
            <person name="Li Y."/>
            <person name="Cui Y."/>
            <person name="Guo X."/>
            <person name="Zheng S."/>
            <person name="Wang B."/>
            <person name="Yu K."/>
            <person name="Liang Q."/>
            <person name="Yang W."/>
            <person name="Lou X."/>
            <person name="Chen J."/>
            <person name="Feng M."/>
            <person name="Jian J."/>
            <person name="Zhang X."/>
            <person name="Luo G."/>
            <person name="Jiang Y."/>
            <person name="Liu J."/>
            <person name="Wang Z."/>
            <person name="Sha Y."/>
            <person name="Zhang B."/>
            <person name="Wu H."/>
            <person name="Tang D."/>
            <person name="Shen Q."/>
            <person name="Xue P."/>
            <person name="Zou S."/>
            <person name="Wang X."/>
            <person name="Liu X."/>
            <person name="Wang F."/>
            <person name="Yang Y."/>
            <person name="An X."/>
            <person name="Dong Z."/>
            <person name="Zhang K."/>
            <person name="Zhang X."/>
            <person name="Luo M.C."/>
            <person name="Dvorak J."/>
            <person name="Tong Y."/>
            <person name="Wang J."/>
            <person name="Yang H."/>
            <person name="Li Z."/>
            <person name="Wang D."/>
            <person name="Zhang A."/>
            <person name="Wang J."/>
        </authorList>
    </citation>
    <scope>NUCLEOTIDE SEQUENCE</scope>
    <source>
        <strain evidence="4">cv. G1812</strain>
    </source>
</reference>
<evidence type="ECO:0000313" key="4">
    <source>
        <dbReference type="Proteomes" id="UP000015106"/>
    </source>
</evidence>
<keyword evidence="2" id="KW-1133">Transmembrane helix</keyword>
<dbReference type="AlphaFoldDB" id="A0A8R7R1Z7"/>
<gene>
    <name evidence="3" type="primary">LOC125520295</name>
</gene>
<accession>A0A8R7R1Z7</accession>